<dbReference type="AlphaFoldDB" id="A0A8X9AD21"/>
<name>A0A8X9AD21_SALSN</name>
<evidence type="ECO:0000313" key="3">
    <source>
        <dbReference type="Proteomes" id="UP000298416"/>
    </source>
</evidence>
<dbReference type="Proteomes" id="UP000298416">
    <property type="component" value="Unassembled WGS sequence"/>
</dbReference>
<organism evidence="2">
    <name type="scientific">Salvia splendens</name>
    <name type="common">Scarlet sage</name>
    <dbReference type="NCBI Taxonomy" id="180675"/>
    <lineage>
        <taxon>Eukaryota</taxon>
        <taxon>Viridiplantae</taxon>
        <taxon>Streptophyta</taxon>
        <taxon>Embryophyta</taxon>
        <taxon>Tracheophyta</taxon>
        <taxon>Spermatophyta</taxon>
        <taxon>Magnoliopsida</taxon>
        <taxon>eudicotyledons</taxon>
        <taxon>Gunneridae</taxon>
        <taxon>Pentapetalae</taxon>
        <taxon>asterids</taxon>
        <taxon>lamiids</taxon>
        <taxon>Lamiales</taxon>
        <taxon>Lamiaceae</taxon>
        <taxon>Nepetoideae</taxon>
        <taxon>Mentheae</taxon>
        <taxon>Salviinae</taxon>
        <taxon>Salvia</taxon>
        <taxon>Salvia subgen. Calosphace</taxon>
        <taxon>core Calosphace</taxon>
    </lineage>
</organism>
<dbReference type="GO" id="GO:0061665">
    <property type="term" value="F:SUMO ligase activity"/>
    <property type="evidence" value="ECO:0007669"/>
    <property type="project" value="TreeGrafter"/>
</dbReference>
<feature type="compositionally biased region" description="Polar residues" evidence="1">
    <location>
        <begin position="261"/>
        <end position="270"/>
    </location>
</feature>
<feature type="region of interest" description="Disordered" evidence="1">
    <location>
        <begin position="464"/>
        <end position="487"/>
    </location>
</feature>
<accession>A0A8X9AD21</accession>
<dbReference type="Gene3D" id="3.30.40.10">
    <property type="entry name" value="Zinc/RING finger domain, C3HC4 (zinc finger)"/>
    <property type="match status" value="1"/>
</dbReference>
<dbReference type="PANTHER" id="PTHR10782:SF4">
    <property type="entry name" value="TONALLI, ISOFORM E"/>
    <property type="match status" value="1"/>
</dbReference>
<reference evidence="2" key="2">
    <citation type="submission" date="2020-08" db="EMBL/GenBank/DDBJ databases">
        <title>Plant Genome Project.</title>
        <authorList>
            <person name="Zhang R.-G."/>
        </authorList>
    </citation>
    <scope>NUCLEOTIDE SEQUENCE</scope>
    <source>
        <strain evidence="2">Huo1</strain>
        <tissue evidence="2">Leaf</tissue>
    </source>
</reference>
<dbReference type="InterPro" id="IPR013083">
    <property type="entry name" value="Znf_RING/FYVE/PHD"/>
</dbReference>
<dbReference type="GO" id="GO:0016925">
    <property type="term" value="P:protein sumoylation"/>
    <property type="evidence" value="ECO:0007669"/>
    <property type="project" value="TreeGrafter"/>
</dbReference>
<sequence>MHILLFCQITTYTSDGINKISLTGSDARIFCVGVRIVKRRTLHQVECLPFKEMMDWSWFLLYRKTENLNLIPKEDEGERFEDALVRVRKCVGGGPATKNADSDSDIEVVADFVPVNLRCPWQCPICLKNYSWENIIIDPYFNRISHKMLDAGEDVAEIEVKPDGCWRAKADGYRRGLGELGLWHLYDGSICSSNEAESKPKIELKLAKHENGSDGHGALKIGIRRNQNGCWEVNKANNSRGVSPGNRLKENFKKNGEIITPMSSSATSSGRDGKDGSDFDVKFKGVKETYKALKLEKRNLTSLRRARKLHFSVVNGTEYDSMPLSVEPPQGFNDPITATPGMDAEVIVLSDSDEETEPLMMSKAVYSGADVSSIQFPAPQHGIPDSNYENPAVSDGANSCFNPYNTNDDEHHTLNCQPSMNGYKLAAETSMGSAALIPDSNAQLTDMNGCLVDKHLACSGNSPSLQIPTRPSDASAAQTGLRDNPDVSNGILTDDWRFIRLGDGGRGGRGECTAANVLASFSLGMKGNRTGKMSKERSDNPFLFPRQRRSVRPRLYMSDSE</sequence>
<feature type="region of interest" description="Disordered" evidence="1">
    <location>
        <begin position="258"/>
        <end position="278"/>
    </location>
</feature>
<comment type="caution">
    <text evidence="2">The sequence shown here is derived from an EMBL/GenBank/DDBJ whole genome shotgun (WGS) entry which is preliminary data.</text>
</comment>
<dbReference type="GO" id="GO:0000785">
    <property type="term" value="C:chromatin"/>
    <property type="evidence" value="ECO:0007669"/>
    <property type="project" value="TreeGrafter"/>
</dbReference>
<proteinExistence type="predicted"/>
<dbReference type="PANTHER" id="PTHR10782">
    <property type="entry name" value="ZINC FINGER MIZ DOMAIN-CONTAINING PROTEIN"/>
    <property type="match status" value="1"/>
</dbReference>
<keyword evidence="3" id="KW-1185">Reference proteome</keyword>
<gene>
    <name evidence="2" type="ORF">SASPL_101050</name>
</gene>
<evidence type="ECO:0000256" key="1">
    <source>
        <dbReference type="SAM" id="MobiDB-lite"/>
    </source>
</evidence>
<protein>
    <submittedName>
        <fullName evidence="2">Uncharacterized protein</fullName>
    </submittedName>
</protein>
<dbReference type="EMBL" id="PNBA02000001">
    <property type="protein sequence ID" value="KAG6436166.1"/>
    <property type="molecule type" value="Genomic_DNA"/>
</dbReference>
<evidence type="ECO:0000313" key="2">
    <source>
        <dbReference type="EMBL" id="KAG6436166.1"/>
    </source>
</evidence>
<reference evidence="2" key="1">
    <citation type="submission" date="2018-01" db="EMBL/GenBank/DDBJ databases">
        <authorList>
            <person name="Mao J.F."/>
        </authorList>
    </citation>
    <scope>NUCLEOTIDE SEQUENCE</scope>
    <source>
        <strain evidence="2">Huo1</strain>
        <tissue evidence="2">Leaf</tissue>
    </source>
</reference>